<name>A0ABQ9TWV9_SAGOE</name>
<evidence type="ECO:0000256" key="1">
    <source>
        <dbReference type="SAM" id="MobiDB-lite"/>
    </source>
</evidence>
<organism evidence="2 3">
    <name type="scientific">Saguinus oedipus</name>
    <name type="common">Cotton-top tamarin</name>
    <name type="synonym">Oedipomidas oedipus</name>
    <dbReference type="NCBI Taxonomy" id="9490"/>
    <lineage>
        <taxon>Eukaryota</taxon>
        <taxon>Metazoa</taxon>
        <taxon>Chordata</taxon>
        <taxon>Craniata</taxon>
        <taxon>Vertebrata</taxon>
        <taxon>Euteleostomi</taxon>
        <taxon>Mammalia</taxon>
        <taxon>Eutheria</taxon>
        <taxon>Euarchontoglires</taxon>
        <taxon>Primates</taxon>
        <taxon>Haplorrhini</taxon>
        <taxon>Platyrrhini</taxon>
        <taxon>Cebidae</taxon>
        <taxon>Callitrichinae</taxon>
        <taxon>Saguinus</taxon>
    </lineage>
</organism>
<comment type="caution">
    <text evidence="2">The sequence shown here is derived from an EMBL/GenBank/DDBJ whole genome shotgun (WGS) entry which is preliminary data.</text>
</comment>
<keyword evidence="3" id="KW-1185">Reference proteome</keyword>
<feature type="compositionally biased region" description="Polar residues" evidence="1">
    <location>
        <begin position="86"/>
        <end position="101"/>
    </location>
</feature>
<evidence type="ECO:0000313" key="3">
    <source>
        <dbReference type="Proteomes" id="UP001266305"/>
    </source>
</evidence>
<dbReference type="Proteomes" id="UP001266305">
    <property type="component" value="Unassembled WGS sequence"/>
</dbReference>
<proteinExistence type="predicted"/>
<gene>
    <name evidence="2" type="ORF">P7K49_035205</name>
</gene>
<feature type="region of interest" description="Disordered" evidence="1">
    <location>
        <begin position="86"/>
        <end position="130"/>
    </location>
</feature>
<evidence type="ECO:0000313" key="2">
    <source>
        <dbReference type="EMBL" id="KAK2089298.1"/>
    </source>
</evidence>
<sequence>MFPLTPIGRELRLAARPSGSCSRRVAAFGESGGPFGCSGPVVWGSLQVPFYTGRSRMDPEEEAAAAVMSVGPPAAQLQVTITAVTTAAGSGQASPSETDSFTSRRDEGGSAARRRGRGSNQAPGPRMRMLHGGLVLPGAGVGHSRGNPAGPAPAFGAAPSKPFLSSCGRITVIVALAGCPGGKNPQIGLLQRVESARTHRDPSPAEPLPRGLGATSWGQRWVTTRWV</sequence>
<protein>
    <submittedName>
        <fullName evidence="2">Uncharacterized protein</fullName>
    </submittedName>
</protein>
<accession>A0ABQ9TWV9</accession>
<dbReference type="EMBL" id="JASSZA010000019">
    <property type="protein sequence ID" value="KAK2089298.1"/>
    <property type="molecule type" value="Genomic_DNA"/>
</dbReference>
<reference evidence="2 3" key="1">
    <citation type="submission" date="2023-05" db="EMBL/GenBank/DDBJ databases">
        <title>B98-5 Cell Line De Novo Hybrid Assembly: An Optical Mapping Approach.</title>
        <authorList>
            <person name="Kananen K."/>
            <person name="Auerbach J.A."/>
            <person name="Kautto E."/>
            <person name="Blachly J.S."/>
        </authorList>
    </citation>
    <scope>NUCLEOTIDE SEQUENCE [LARGE SCALE GENOMIC DNA]</scope>
    <source>
        <strain evidence="2">B95-8</strain>
        <tissue evidence="2">Cell line</tissue>
    </source>
</reference>